<feature type="compositionally biased region" description="Basic and acidic residues" evidence="2">
    <location>
        <begin position="174"/>
        <end position="187"/>
    </location>
</feature>
<evidence type="ECO:0000256" key="2">
    <source>
        <dbReference type="SAM" id="MobiDB-lite"/>
    </source>
</evidence>
<evidence type="ECO:0000313" key="5">
    <source>
        <dbReference type="Proteomes" id="UP000592181"/>
    </source>
</evidence>
<dbReference type="RefSeq" id="WP_343036979.1">
    <property type="nucleotide sequence ID" value="NZ_JACBZX010000001.1"/>
</dbReference>
<dbReference type="Gene3D" id="3.30.2320.60">
    <property type="entry name" value="FhaA, phosphopeptide-binding domain (DUF3662)"/>
    <property type="match status" value="1"/>
</dbReference>
<dbReference type="SUPFAM" id="SSF49879">
    <property type="entry name" value="SMAD/FHA domain"/>
    <property type="match status" value="1"/>
</dbReference>
<dbReference type="InterPro" id="IPR042287">
    <property type="entry name" value="FhaA_N_sf"/>
</dbReference>
<feature type="region of interest" description="Disordered" evidence="2">
    <location>
        <begin position="228"/>
        <end position="252"/>
    </location>
</feature>
<dbReference type="Pfam" id="PF00498">
    <property type="entry name" value="FHA"/>
    <property type="match status" value="1"/>
</dbReference>
<comment type="caution">
    <text evidence="4">The sequence shown here is derived from an EMBL/GenBank/DDBJ whole genome shotgun (WGS) entry which is preliminary data.</text>
</comment>
<accession>A0A852X5D5</accession>
<keyword evidence="1" id="KW-0597">Phosphoprotein</keyword>
<dbReference type="CDD" id="cd00060">
    <property type="entry name" value="FHA"/>
    <property type="match status" value="1"/>
</dbReference>
<sequence length="353" mass="38229">MSLFERMERKLERTVNGVFARAFRSEVQPLELASAVRRAMDDRATMLGRGRTIVPNLFTVELSETDYARLTEFDQELENELVSAAEEHAESQRYQPGGPLQVIFHEDDALETGVFRVRPATARQRLADDSEGRPAAGGMSSRGTGGSATGGSGRGGGHGAQSGSSRDAVGSRHVPGDDYGDSHDRGYDPTSDDGGYEQAYDDAAYAGAGGADDYDEYTTGSWELQQDPQAAPVDEPPTRPHEPVAPPVPPATRVSVDDRPWLEVDGERYPLLGAMTVLGRDDTADIVLDDPGISRRHCEVRVTHDGPRLMSHLRDLGSTNGTYVNGEGTDATRLADGDVITVGRTEVLFRARR</sequence>
<proteinExistence type="predicted"/>
<dbReference type="InterPro" id="IPR050923">
    <property type="entry name" value="Cell_Proc_Reg/RNA_Proc"/>
</dbReference>
<dbReference type="AlphaFoldDB" id="A0A852X5D5"/>
<dbReference type="InterPro" id="IPR008984">
    <property type="entry name" value="SMAD_FHA_dom_sf"/>
</dbReference>
<gene>
    <name evidence="4" type="ORF">BJY28_001069</name>
</gene>
<feature type="compositionally biased region" description="Gly residues" evidence="2">
    <location>
        <begin position="143"/>
        <end position="160"/>
    </location>
</feature>
<protein>
    <recommendedName>
        <fullName evidence="3">FHA domain-containing protein</fullName>
    </recommendedName>
</protein>
<feature type="domain" description="FHA" evidence="3">
    <location>
        <begin position="276"/>
        <end position="329"/>
    </location>
</feature>
<dbReference type="EMBL" id="JACBZX010000001">
    <property type="protein sequence ID" value="NYG36600.1"/>
    <property type="molecule type" value="Genomic_DNA"/>
</dbReference>
<keyword evidence="5" id="KW-1185">Reference proteome</keyword>
<evidence type="ECO:0000256" key="1">
    <source>
        <dbReference type="ARBA" id="ARBA00022553"/>
    </source>
</evidence>
<evidence type="ECO:0000259" key="3">
    <source>
        <dbReference type="PROSITE" id="PS50006"/>
    </source>
</evidence>
<dbReference type="Gene3D" id="2.60.200.20">
    <property type="match status" value="1"/>
</dbReference>
<feature type="region of interest" description="Disordered" evidence="2">
    <location>
        <begin position="122"/>
        <end position="198"/>
    </location>
</feature>
<dbReference type="Proteomes" id="UP000592181">
    <property type="component" value="Unassembled WGS sequence"/>
</dbReference>
<reference evidence="4 5" key="1">
    <citation type="submission" date="2020-07" db="EMBL/GenBank/DDBJ databases">
        <title>Sequencing the genomes of 1000 actinobacteria strains.</title>
        <authorList>
            <person name="Klenk H.-P."/>
        </authorList>
    </citation>
    <scope>NUCLEOTIDE SEQUENCE [LARGE SCALE GENOMIC DNA]</scope>
    <source>
        <strain evidence="4 5">DSM 24723</strain>
    </source>
</reference>
<name>A0A852X5D5_9MICO</name>
<dbReference type="SMART" id="SM00240">
    <property type="entry name" value="FHA"/>
    <property type="match status" value="1"/>
</dbReference>
<dbReference type="PANTHER" id="PTHR23308">
    <property type="entry name" value="NUCLEAR INHIBITOR OF PROTEIN PHOSPHATASE-1"/>
    <property type="match status" value="1"/>
</dbReference>
<dbReference type="Pfam" id="PF12401">
    <property type="entry name" value="FhaA_N"/>
    <property type="match status" value="1"/>
</dbReference>
<organism evidence="4 5">
    <name type="scientific">Janibacter alkaliphilus</name>
    <dbReference type="NCBI Taxonomy" id="1069963"/>
    <lineage>
        <taxon>Bacteria</taxon>
        <taxon>Bacillati</taxon>
        <taxon>Actinomycetota</taxon>
        <taxon>Actinomycetes</taxon>
        <taxon>Micrococcales</taxon>
        <taxon>Intrasporangiaceae</taxon>
        <taxon>Janibacter</taxon>
    </lineage>
</organism>
<dbReference type="PROSITE" id="PS50006">
    <property type="entry name" value="FHA_DOMAIN"/>
    <property type="match status" value="1"/>
</dbReference>
<evidence type="ECO:0000313" key="4">
    <source>
        <dbReference type="EMBL" id="NYG36600.1"/>
    </source>
</evidence>
<dbReference type="InterPro" id="IPR022128">
    <property type="entry name" value="FhaA_N"/>
</dbReference>
<dbReference type="InterPro" id="IPR000253">
    <property type="entry name" value="FHA_dom"/>
</dbReference>